<comment type="caution">
    <text evidence="5">The sequence shown here is derived from an EMBL/GenBank/DDBJ whole genome shotgun (WGS) entry which is preliminary data.</text>
</comment>
<keyword evidence="2" id="KW-0238">DNA-binding</keyword>
<dbReference type="InterPro" id="IPR004107">
    <property type="entry name" value="Integrase_SAM-like_N"/>
</dbReference>
<dbReference type="EMBL" id="MSIF01000015">
    <property type="protein sequence ID" value="OLF07637.1"/>
    <property type="molecule type" value="Genomic_DNA"/>
</dbReference>
<evidence type="ECO:0000313" key="5">
    <source>
        <dbReference type="EMBL" id="OLF07637.1"/>
    </source>
</evidence>
<proteinExistence type="predicted"/>
<dbReference type="PANTHER" id="PTHR30349:SF91">
    <property type="entry name" value="INTA PROTEIN"/>
    <property type="match status" value="1"/>
</dbReference>
<dbReference type="GO" id="GO:0015074">
    <property type="term" value="P:DNA integration"/>
    <property type="evidence" value="ECO:0007669"/>
    <property type="project" value="UniProtKB-KW"/>
</dbReference>
<feature type="domain" description="Tyr recombinase" evidence="4">
    <location>
        <begin position="178"/>
        <end position="417"/>
    </location>
</feature>
<dbReference type="PANTHER" id="PTHR30349">
    <property type="entry name" value="PHAGE INTEGRASE-RELATED"/>
    <property type="match status" value="1"/>
</dbReference>
<keyword evidence="1" id="KW-0229">DNA integration</keyword>
<dbReference type="Pfam" id="PF00589">
    <property type="entry name" value="Phage_integrase"/>
    <property type="match status" value="1"/>
</dbReference>
<keyword evidence="3" id="KW-0233">DNA recombination</keyword>
<protein>
    <submittedName>
        <fullName evidence="5">Site-specific integrase</fullName>
    </submittedName>
</protein>
<dbReference type="Gene3D" id="1.10.150.130">
    <property type="match status" value="1"/>
</dbReference>
<organism evidence="5 6">
    <name type="scientific">Actinophytocola xinjiangensis</name>
    <dbReference type="NCBI Taxonomy" id="485602"/>
    <lineage>
        <taxon>Bacteria</taxon>
        <taxon>Bacillati</taxon>
        <taxon>Actinomycetota</taxon>
        <taxon>Actinomycetes</taxon>
        <taxon>Pseudonocardiales</taxon>
        <taxon>Pseudonocardiaceae</taxon>
    </lineage>
</organism>
<gene>
    <name evidence="5" type="ORF">BLA60_26480</name>
</gene>
<dbReference type="Pfam" id="PF14659">
    <property type="entry name" value="Phage_int_SAM_3"/>
    <property type="match status" value="1"/>
</dbReference>
<dbReference type="PROSITE" id="PS51898">
    <property type="entry name" value="TYR_RECOMBINASE"/>
    <property type="match status" value="1"/>
</dbReference>
<accession>A0A7Z0WIV7</accession>
<dbReference type="Gene3D" id="1.10.443.10">
    <property type="entry name" value="Intergrase catalytic core"/>
    <property type="match status" value="1"/>
</dbReference>
<evidence type="ECO:0000313" key="6">
    <source>
        <dbReference type="Proteomes" id="UP000185696"/>
    </source>
</evidence>
<dbReference type="AlphaFoldDB" id="A0A7Z0WIV7"/>
<dbReference type="InterPro" id="IPR013762">
    <property type="entry name" value="Integrase-like_cat_sf"/>
</dbReference>
<evidence type="ECO:0000259" key="4">
    <source>
        <dbReference type="PROSITE" id="PS51898"/>
    </source>
</evidence>
<dbReference type="InterPro" id="IPR010998">
    <property type="entry name" value="Integrase_recombinase_N"/>
</dbReference>
<dbReference type="GO" id="GO:0006310">
    <property type="term" value="P:DNA recombination"/>
    <property type="evidence" value="ECO:0007669"/>
    <property type="project" value="UniProtKB-KW"/>
</dbReference>
<sequence length="431" mass="48979">MAAKKTRNPNGRSSIYLGKDGHWHGRVTVGVKDNGTPDRRHTMSKNKQKVINKVKEWEKARDERRVLKAGETWTVAGWLNHWIENVVAPPTITENAWIAYDVAVRVHLVPGLGAHKLDRLEPEHLEKLYRKMTKAGAKPGRVHQVHRTLRAALNEAVRREKLIKNPALLARAPKVEEEEVEPYSVAEVKQLLVAARLKRNSARWAIALALGLRQGEALGLQWTDVTWDDWDHKCKAHQHPFCERCINHHSPGLLIRRSRLRPKWQHGCTKPCSHKFGGHCPNRIPLRTETAGTKSRAGKRGIGLPNELALMLRRHQVEQAVEQETAAQLWRESGYVFTTPTGEPLNPRTDYTEWKRLLVRANVPERRLHDARHTAATVLLLLQIPDRTVMGVMGWSNTAMAARYQHIIAAIRRDVASSVGGLLWQGRGDRD</sequence>
<name>A0A7Z0WIV7_9PSEU</name>
<dbReference type="OrthoDB" id="9805859at2"/>
<evidence type="ECO:0000256" key="3">
    <source>
        <dbReference type="ARBA" id="ARBA00023172"/>
    </source>
</evidence>
<reference evidence="5 6" key="1">
    <citation type="submission" date="2016-12" db="EMBL/GenBank/DDBJ databases">
        <title>The draft genome sequence of Actinophytocola xinjiangensis.</title>
        <authorList>
            <person name="Wang W."/>
            <person name="Yuan L."/>
        </authorList>
    </citation>
    <scope>NUCLEOTIDE SEQUENCE [LARGE SCALE GENOMIC DNA]</scope>
    <source>
        <strain evidence="5 6">CGMCC 4.4663</strain>
    </source>
</reference>
<dbReference type="GO" id="GO:0003677">
    <property type="term" value="F:DNA binding"/>
    <property type="evidence" value="ECO:0007669"/>
    <property type="project" value="UniProtKB-KW"/>
</dbReference>
<evidence type="ECO:0000256" key="1">
    <source>
        <dbReference type="ARBA" id="ARBA00022908"/>
    </source>
</evidence>
<keyword evidence="6" id="KW-1185">Reference proteome</keyword>
<dbReference type="SUPFAM" id="SSF56349">
    <property type="entry name" value="DNA breaking-rejoining enzymes"/>
    <property type="match status" value="1"/>
</dbReference>
<evidence type="ECO:0000256" key="2">
    <source>
        <dbReference type="ARBA" id="ARBA00023125"/>
    </source>
</evidence>
<dbReference type="InterPro" id="IPR050090">
    <property type="entry name" value="Tyrosine_recombinase_XerCD"/>
</dbReference>
<dbReference type="Proteomes" id="UP000185696">
    <property type="component" value="Unassembled WGS sequence"/>
</dbReference>
<dbReference type="InterPro" id="IPR011010">
    <property type="entry name" value="DNA_brk_join_enz"/>
</dbReference>
<dbReference type="InterPro" id="IPR002104">
    <property type="entry name" value="Integrase_catalytic"/>
</dbReference>